<dbReference type="InterPro" id="IPR011251">
    <property type="entry name" value="Luciferase-like_dom"/>
</dbReference>
<gene>
    <name evidence="3" type="ORF">UFOPK4179_00973</name>
</gene>
<evidence type="ECO:0000259" key="2">
    <source>
        <dbReference type="Pfam" id="PF00296"/>
    </source>
</evidence>
<dbReference type="PANTHER" id="PTHR43244">
    <property type="match status" value="1"/>
</dbReference>
<dbReference type="SUPFAM" id="SSF51679">
    <property type="entry name" value="Bacterial luciferase-like"/>
    <property type="match status" value="1"/>
</dbReference>
<dbReference type="EMBL" id="CAETWZ010000096">
    <property type="protein sequence ID" value="CAB4368176.1"/>
    <property type="molecule type" value="Genomic_DNA"/>
</dbReference>
<dbReference type="GO" id="GO:0016705">
    <property type="term" value="F:oxidoreductase activity, acting on paired donors, with incorporation or reduction of molecular oxygen"/>
    <property type="evidence" value="ECO:0007669"/>
    <property type="project" value="InterPro"/>
</dbReference>
<dbReference type="AlphaFoldDB" id="A0A6J6AGY3"/>
<dbReference type="InterPro" id="IPR036661">
    <property type="entry name" value="Luciferase-like_sf"/>
</dbReference>
<dbReference type="InterPro" id="IPR019910">
    <property type="entry name" value="Lucif-like_OxRdtase_MSMEG_4879"/>
</dbReference>
<dbReference type="CDD" id="cd01097">
    <property type="entry name" value="Tetrahydromethanopterin_reductase"/>
    <property type="match status" value="1"/>
</dbReference>
<name>A0A6J6AGY3_9ZZZZ</name>
<proteinExistence type="predicted"/>
<reference evidence="3" key="1">
    <citation type="submission" date="2020-05" db="EMBL/GenBank/DDBJ databases">
        <authorList>
            <person name="Chiriac C."/>
            <person name="Salcher M."/>
            <person name="Ghai R."/>
            <person name="Kavagutti S V."/>
        </authorList>
    </citation>
    <scope>NUCLEOTIDE SEQUENCE</scope>
</reference>
<dbReference type="NCBIfam" id="TIGR03564">
    <property type="entry name" value="F420_MSMEG_4879"/>
    <property type="match status" value="1"/>
</dbReference>
<organism evidence="3">
    <name type="scientific">freshwater metagenome</name>
    <dbReference type="NCBI Taxonomy" id="449393"/>
    <lineage>
        <taxon>unclassified sequences</taxon>
        <taxon>metagenomes</taxon>
        <taxon>ecological metagenomes</taxon>
    </lineage>
</organism>
<evidence type="ECO:0000256" key="1">
    <source>
        <dbReference type="ARBA" id="ARBA00023002"/>
    </source>
</evidence>
<evidence type="ECO:0000313" key="3">
    <source>
        <dbReference type="EMBL" id="CAB4368176.1"/>
    </source>
</evidence>
<sequence>MKYGIFGGAVNDGTVDDVVAEARLAEQDGFASYWAPNIFGHDALTALAIVGREVPRIELGTSVVPTYPRHPHAIAQQCHTVAAASGNRLTLGIGLSHKVVIESMLGMSFDKPIRHLREYLNVLMPLSRNETAHFDGDTYKVHANVMAKGSKGFGVVVAALGEQMLRVTAALADGTLTWCTGPATLAGHTIPTITKAADEFGRPAPRIIAALPVCVTNDKVAAAERAAKVFAVYGTLPSYRAMLDREGAAGPADIAIMGSVGEVQDRVAALADIGVTDFAAVEFGATPEEIANTRDAIKGLLK</sequence>
<keyword evidence="1" id="KW-0560">Oxidoreductase</keyword>
<dbReference type="PANTHER" id="PTHR43244:SF1">
    <property type="entry name" value="5,10-METHYLENETETRAHYDROMETHANOPTERIN REDUCTASE"/>
    <property type="match status" value="1"/>
</dbReference>
<protein>
    <submittedName>
        <fullName evidence="3">Unannotated protein</fullName>
    </submittedName>
</protein>
<feature type="domain" description="Luciferase-like" evidence="2">
    <location>
        <begin position="12"/>
        <end position="292"/>
    </location>
</feature>
<dbReference type="Pfam" id="PF00296">
    <property type="entry name" value="Bac_luciferase"/>
    <property type="match status" value="1"/>
</dbReference>
<accession>A0A6J6AGY3</accession>
<dbReference type="InterPro" id="IPR050564">
    <property type="entry name" value="F420-G6PD/mer"/>
</dbReference>
<dbReference type="Gene3D" id="3.20.20.30">
    <property type="entry name" value="Luciferase-like domain"/>
    <property type="match status" value="1"/>
</dbReference>